<dbReference type="EMBL" id="CP029479">
    <property type="protein sequence ID" value="AWM76825.1"/>
    <property type="molecule type" value="Genomic_DNA"/>
</dbReference>
<dbReference type="InterPro" id="IPR046373">
    <property type="entry name" value="Acyl-CoA_Oxase/DH_mid-dom_sf"/>
</dbReference>
<dbReference type="Proteomes" id="UP000247763">
    <property type="component" value="Chromosome"/>
</dbReference>
<name>A0A2Z3HPU8_9CAUL</name>
<evidence type="ECO:0000313" key="9">
    <source>
        <dbReference type="Proteomes" id="UP000247763"/>
    </source>
</evidence>
<dbReference type="GO" id="GO:0050660">
    <property type="term" value="F:flavin adenine dinucleotide binding"/>
    <property type="evidence" value="ECO:0007669"/>
    <property type="project" value="InterPro"/>
</dbReference>
<keyword evidence="5" id="KW-0560">Oxidoreductase</keyword>
<evidence type="ECO:0000259" key="6">
    <source>
        <dbReference type="Pfam" id="PF00441"/>
    </source>
</evidence>
<dbReference type="Gene3D" id="1.10.540.10">
    <property type="entry name" value="Acyl-CoA dehydrogenase/oxidase, N-terminal domain"/>
    <property type="match status" value="1"/>
</dbReference>
<comment type="cofactor">
    <cofactor evidence="1">
        <name>FAD</name>
        <dbReference type="ChEBI" id="CHEBI:57692"/>
    </cofactor>
</comment>
<gene>
    <name evidence="8" type="ORF">HYN04_03030</name>
</gene>
<organism evidence="8 9">
    <name type="scientific">Phenylobacterium parvum</name>
    <dbReference type="NCBI Taxonomy" id="2201350"/>
    <lineage>
        <taxon>Bacteria</taxon>
        <taxon>Pseudomonadati</taxon>
        <taxon>Pseudomonadota</taxon>
        <taxon>Alphaproteobacteria</taxon>
        <taxon>Caulobacterales</taxon>
        <taxon>Caulobacteraceae</taxon>
        <taxon>Phenylobacterium</taxon>
    </lineage>
</organism>
<keyword evidence="3" id="KW-0285">Flavoprotein</keyword>
<evidence type="ECO:0000259" key="7">
    <source>
        <dbReference type="Pfam" id="PF02771"/>
    </source>
</evidence>
<feature type="domain" description="Acyl-CoA dehydrogenase/oxidase N-terminal" evidence="7">
    <location>
        <begin position="6"/>
        <end position="118"/>
    </location>
</feature>
<feature type="domain" description="Acyl-CoA dehydrogenase/oxidase C-terminal" evidence="6">
    <location>
        <begin position="220"/>
        <end position="357"/>
    </location>
</feature>
<keyword evidence="9" id="KW-1185">Reference proteome</keyword>
<dbReference type="SUPFAM" id="SSF56645">
    <property type="entry name" value="Acyl-CoA dehydrogenase NM domain-like"/>
    <property type="match status" value="1"/>
</dbReference>
<dbReference type="InterPro" id="IPR009100">
    <property type="entry name" value="AcylCoA_DH/oxidase_NM_dom_sf"/>
</dbReference>
<dbReference type="Gene3D" id="2.40.110.10">
    <property type="entry name" value="Butyryl-CoA Dehydrogenase, subunit A, domain 2"/>
    <property type="match status" value="1"/>
</dbReference>
<dbReference type="InterPro" id="IPR009075">
    <property type="entry name" value="AcylCo_DH/oxidase_C"/>
</dbReference>
<dbReference type="InterPro" id="IPR036250">
    <property type="entry name" value="AcylCo_DH-like_C"/>
</dbReference>
<keyword evidence="4" id="KW-0274">FAD</keyword>
<dbReference type="Pfam" id="PF00441">
    <property type="entry name" value="Acyl-CoA_dh_1"/>
    <property type="match status" value="1"/>
</dbReference>
<dbReference type="InterPro" id="IPR013786">
    <property type="entry name" value="AcylCoA_DH/ox_N"/>
</dbReference>
<dbReference type="SUPFAM" id="SSF47203">
    <property type="entry name" value="Acyl-CoA dehydrogenase C-terminal domain-like"/>
    <property type="match status" value="1"/>
</dbReference>
<dbReference type="GO" id="GO:0003995">
    <property type="term" value="F:acyl-CoA dehydrogenase activity"/>
    <property type="evidence" value="ECO:0007669"/>
    <property type="project" value="TreeGrafter"/>
</dbReference>
<dbReference type="RefSeq" id="WP_110449394.1">
    <property type="nucleotide sequence ID" value="NZ_CP029479.1"/>
</dbReference>
<dbReference type="KEGG" id="phb:HYN04_03030"/>
<proteinExistence type="inferred from homology"/>
<evidence type="ECO:0000256" key="3">
    <source>
        <dbReference type="ARBA" id="ARBA00022630"/>
    </source>
</evidence>
<accession>A0A2Z3HPU8</accession>
<dbReference type="InterPro" id="IPR037069">
    <property type="entry name" value="AcylCoA_DH/ox_N_sf"/>
</dbReference>
<sequence>MNLDFSDDQKQLQDQIRRFLSEKCTPAVVRSGLEGGEPFSRELYRGLGEMGVLGVAIPEAYGGVGLSHLELCLAAEELGRALAPVPVASSIYLAAEFLLQAGTEAQKKAWLPRLASGEAVGTFAFVEGQGRMTADKVAAAARDGRLTGAKSPVADGDIADLAIVAARSGAGRGEAAISLFVVDLNGPGVTRETLASIDPTRSQARLAFDGAPAERLGGEGEGWAIASQVMDRAAILMAFEQVGGADRALEMARDYALDRMAFGRQIGSFQAIKHMLADMYVSATLARSNCYYGAWALASGSSELPVAAATARVSATQAFQHCAKNNIQVHGGMGFTWAFDCHLFYRRSNALALALGSLSTWEDMLITRLQGANTQAA</sequence>
<dbReference type="PANTHER" id="PTHR43884">
    <property type="entry name" value="ACYL-COA DEHYDROGENASE"/>
    <property type="match status" value="1"/>
</dbReference>
<dbReference type="FunFam" id="1.10.540.10:FF:000026">
    <property type="entry name" value="Acyl-CoA dehydrogenase medium chain"/>
    <property type="match status" value="1"/>
</dbReference>
<dbReference type="OrthoDB" id="7328575at2"/>
<dbReference type="PANTHER" id="PTHR43884:SF20">
    <property type="entry name" value="ACYL-COA DEHYDROGENASE FADE28"/>
    <property type="match status" value="1"/>
</dbReference>
<evidence type="ECO:0000313" key="8">
    <source>
        <dbReference type="EMBL" id="AWM76825.1"/>
    </source>
</evidence>
<comment type="similarity">
    <text evidence="2">Belongs to the acyl-CoA dehydrogenase family.</text>
</comment>
<reference evidence="9" key="1">
    <citation type="submission" date="2018-05" db="EMBL/GenBank/DDBJ databases">
        <title>Genome sequencing of Phenylobacterium sp. HYN0004.</title>
        <authorList>
            <person name="Yi H."/>
            <person name="Baek C."/>
        </authorList>
    </citation>
    <scope>NUCLEOTIDE SEQUENCE [LARGE SCALE GENOMIC DNA]</scope>
    <source>
        <strain evidence="9">HYN0004</strain>
    </source>
</reference>
<protein>
    <submittedName>
        <fullName evidence="8">Acyl-CoA dehydrogenase</fullName>
    </submittedName>
</protein>
<dbReference type="AlphaFoldDB" id="A0A2Z3HPU8"/>
<dbReference type="Pfam" id="PF02771">
    <property type="entry name" value="Acyl-CoA_dh_N"/>
    <property type="match status" value="1"/>
</dbReference>
<evidence type="ECO:0000256" key="1">
    <source>
        <dbReference type="ARBA" id="ARBA00001974"/>
    </source>
</evidence>
<evidence type="ECO:0000256" key="4">
    <source>
        <dbReference type="ARBA" id="ARBA00022827"/>
    </source>
</evidence>
<evidence type="ECO:0000256" key="2">
    <source>
        <dbReference type="ARBA" id="ARBA00009347"/>
    </source>
</evidence>
<evidence type="ECO:0000256" key="5">
    <source>
        <dbReference type="ARBA" id="ARBA00023002"/>
    </source>
</evidence>
<dbReference type="Gene3D" id="1.20.140.10">
    <property type="entry name" value="Butyryl-CoA Dehydrogenase, subunit A, domain 3"/>
    <property type="match status" value="1"/>
</dbReference>